<dbReference type="SMART" id="SM00642">
    <property type="entry name" value="Aamy"/>
    <property type="match status" value="1"/>
</dbReference>
<organism evidence="4 5">
    <name type="scientific">Pseudovirgaria hyperparasitica</name>
    <dbReference type="NCBI Taxonomy" id="470096"/>
    <lineage>
        <taxon>Eukaryota</taxon>
        <taxon>Fungi</taxon>
        <taxon>Dikarya</taxon>
        <taxon>Ascomycota</taxon>
        <taxon>Pezizomycotina</taxon>
        <taxon>Dothideomycetes</taxon>
        <taxon>Dothideomycetes incertae sedis</taxon>
        <taxon>Acrospermales</taxon>
        <taxon>Acrospermaceae</taxon>
        <taxon>Pseudovirgaria</taxon>
    </lineage>
</organism>
<keyword evidence="2" id="KW-0462">Maltose metabolism</keyword>
<evidence type="ECO:0000259" key="3">
    <source>
        <dbReference type="SMART" id="SM00642"/>
    </source>
</evidence>
<dbReference type="Gene3D" id="3.20.20.80">
    <property type="entry name" value="Glycosidases"/>
    <property type="match status" value="1"/>
</dbReference>
<dbReference type="InterPro" id="IPR017853">
    <property type="entry name" value="GH"/>
</dbReference>
<dbReference type="AlphaFoldDB" id="A0A6A6W0K4"/>
<keyword evidence="5" id="KW-1185">Reference proteome</keyword>
<sequence length="599" mass="68032">MSPNGQSPQWWHRASVYQIYPASFKDSNADGIGDIQGIIQKVPYIASLGVDAVWLSPCYESPLVDMGYDISDYRKIDPKYGSVEDIETLIKELGKHNIKLLMDLVVNHTSDQHAWFKESRSSKDNPKRNWYVWRKGTKETNPDGTFELRPPNNWESLFKGSAWTYDELTDEWYLRIFASEQPDLNWENPDTRKAVHDDMRFWLDKGIGGFRMDVINMISKPEGLPNVQVTKPGPYQPAHDLYCNGPRIHEFINEINTQVLAAYKDIMTVGEVPFTRDPEVVRKYVEPARKELSMLFQFDIVDLDTVGGPGGKFHHVPVTPHMLKKTVTKWQTALSYSKGAWATVFLESHDTARSVTRFGDGTSKNRFKVAKMLSLMLNSLMGTVFIMQGQEIGIANYTADIDLEQYTDIETKGLWNEIYAERKWKSGHADPDMSDVMQQVRLKARDHGRIPMPWRHGAKNAGFSDADKPWAPINTDVAECNFSDQDKDTASVLNFWRNMLQLRKEWSDTLVLGDFVPVDIDEGPVFAYKRVGASGNGVLAVMNLSNEEALTWQSPADMKCDFKLIKSTSSVENAEKMVNVSGQAVKLTLHAYDGFLFGL</sequence>
<dbReference type="InterPro" id="IPR045857">
    <property type="entry name" value="O16G_dom_2"/>
</dbReference>
<dbReference type="PANTHER" id="PTHR10357">
    <property type="entry name" value="ALPHA-AMYLASE FAMILY MEMBER"/>
    <property type="match status" value="1"/>
</dbReference>
<dbReference type="GO" id="GO:0004574">
    <property type="term" value="F:oligo-1,6-glucosidase activity"/>
    <property type="evidence" value="ECO:0007669"/>
    <property type="project" value="TreeGrafter"/>
</dbReference>
<dbReference type="FunFam" id="3.90.400.10:FF:000004">
    <property type="entry name" value="Oligo-1,6-glucosidase"/>
    <property type="match status" value="1"/>
</dbReference>
<dbReference type="RefSeq" id="XP_033598899.1">
    <property type="nucleotide sequence ID" value="XM_033749847.1"/>
</dbReference>
<dbReference type="GO" id="GO:0005987">
    <property type="term" value="P:sucrose catabolic process"/>
    <property type="evidence" value="ECO:0007669"/>
    <property type="project" value="TreeGrafter"/>
</dbReference>
<feature type="domain" description="Glycosyl hydrolase family 13 catalytic" evidence="3">
    <location>
        <begin position="18"/>
        <end position="449"/>
    </location>
</feature>
<dbReference type="GO" id="GO:0004556">
    <property type="term" value="F:alpha-amylase activity"/>
    <property type="evidence" value="ECO:0007669"/>
    <property type="project" value="TreeGrafter"/>
</dbReference>
<dbReference type="SUPFAM" id="SSF51445">
    <property type="entry name" value="(Trans)glycosidases"/>
    <property type="match status" value="1"/>
</dbReference>
<evidence type="ECO:0000256" key="2">
    <source>
        <dbReference type="ARBA" id="ARBA00026248"/>
    </source>
</evidence>
<dbReference type="EMBL" id="ML996575">
    <property type="protein sequence ID" value="KAF2756448.1"/>
    <property type="molecule type" value="Genomic_DNA"/>
</dbReference>
<evidence type="ECO:0000313" key="5">
    <source>
        <dbReference type="Proteomes" id="UP000799437"/>
    </source>
</evidence>
<dbReference type="FunFam" id="3.20.20.80:FF:000087">
    <property type="entry name" value="Oligo-1,6-glucosidase IMA1"/>
    <property type="match status" value="1"/>
</dbReference>
<dbReference type="GO" id="GO:0000025">
    <property type="term" value="P:maltose catabolic process"/>
    <property type="evidence" value="ECO:0007669"/>
    <property type="project" value="TreeGrafter"/>
</dbReference>
<dbReference type="Pfam" id="PF00128">
    <property type="entry name" value="Alpha-amylase"/>
    <property type="match status" value="1"/>
</dbReference>
<name>A0A6A6W0K4_9PEZI</name>
<evidence type="ECO:0000256" key="1">
    <source>
        <dbReference type="ARBA" id="ARBA00008061"/>
    </source>
</evidence>
<proteinExistence type="inferred from homology"/>
<dbReference type="Gene3D" id="3.90.400.10">
    <property type="entry name" value="Oligo-1,6-glucosidase, Domain 2"/>
    <property type="match status" value="1"/>
</dbReference>
<dbReference type="InterPro" id="IPR006047">
    <property type="entry name" value="GH13_cat_dom"/>
</dbReference>
<dbReference type="GO" id="GO:0033934">
    <property type="term" value="F:glucan 1,4-alpha-maltotriohydrolase activity"/>
    <property type="evidence" value="ECO:0007669"/>
    <property type="project" value="TreeGrafter"/>
</dbReference>
<dbReference type="Proteomes" id="UP000799437">
    <property type="component" value="Unassembled WGS sequence"/>
</dbReference>
<dbReference type="OrthoDB" id="1740265at2759"/>
<reference evidence="4" key="1">
    <citation type="journal article" date="2020" name="Stud. Mycol.">
        <title>101 Dothideomycetes genomes: a test case for predicting lifestyles and emergence of pathogens.</title>
        <authorList>
            <person name="Haridas S."/>
            <person name="Albert R."/>
            <person name="Binder M."/>
            <person name="Bloem J."/>
            <person name="Labutti K."/>
            <person name="Salamov A."/>
            <person name="Andreopoulos B."/>
            <person name="Baker S."/>
            <person name="Barry K."/>
            <person name="Bills G."/>
            <person name="Bluhm B."/>
            <person name="Cannon C."/>
            <person name="Castanera R."/>
            <person name="Culley D."/>
            <person name="Daum C."/>
            <person name="Ezra D."/>
            <person name="Gonzalez J."/>
            <person name="Henrissat B."/>
            <person name="Kuo A."/>
            <person name="Liang C."/>
            <person name="Lipzen A."/>
            <person name="Lutzoni F."/>
            <person name="Magnuson J."/>
            <person name="Mondo S."/>
            <person name="Nolan M."/>
            <person name="Ohm R."/>
            <person name="Pangilinan J."/>
            <person name="Park H.-J."/>
            <person name="Ramirez L."/>
            <person name="Alfaro M."/>
            <person name="Sun H."/>
            <person name="Tritt A."/>
            <person name="Yoshinaga Y."/>
            <person name="Zwiers L.-H."/>
            <person name="Turgeon B."/>
            <person name="Goodwin S."/>
            <person name="Spatafora J."/>
            <person name="Crous P."/>
            <person name="Grigoriev I."/>
        </authorList>
    </citation>
    <scope>NUCLEOTIDE SEQUENCE</scope>
    <source>
        <strain evidence="4">CBS 121739</strain>
    </source>
</reference>
<gene>
    <name evidence="4" type="ORF">EJ05DRAFT_65106</name>
</gene>
<dbReference type="GeneID" id="54490901"/>
<accession>A0A6A6W0K4</accession>
<evidence type="ECO:0000313" key="4">
    <source>
        <dbReference type="EMBL" id="KAF2756448.1"/>
    </source>
</evidence>
<dbReference type="PANTHER" id="PTHR10357:SF179">
    <property type="entry name" value="NEUTRAL AND BASIC AMINO ACID TRANSPORT PROTEIN RBAT"/>
    <property type="match status" value="1"/>
</dbReference>
<dbReference type="GO" id="GO:0004575">
    <property type="term" value="F:sucrose alpha-glucosidase activity"/>
    <property type="evidence" value="ECO:0007669"/>
    <property type="project" value="TreeGrafter"/>
</dbReference>
<dbReference type="CDD" id="cd11333">
    <property type="entry name" value="AmyAc_SI_OligoGlu_DGase"/>
    <property type="match status" value="1"/>
</dbReference>
<protein>
    <submittedName>
        <fullName evidence="4">Alpha amylase</fullName>
    </submittedName>
</protein>
<comment type="similarity">
    <text evidence="1">Belongs to the glycosyl hydrolase 13 family.</text>
</comment>